<feature type="domain" description="OTU" evidence="2">
    <location>
        <begin position="88"/>
        <end position="253"/>
    </location>
</feature>
<feature type="region of interest" description="Disordered" evidence="1">
    <location>
        <begin position="569"/>
        <end position="685"/>
    </location>
</feature>
<dbReference type="CDD" id="cd22750">
    <property type="entry name" value="OTU_C64"/>
    <property type="match status" value="1"/>
</dbReference>
<organism evidence="3">
    <name type="scientific">Eutreptiella gymnastica</name>
    <dbReference type="NCBI Taxonomy" id="73025"/>
    <lineage>
        <taxon>Eukaryota</taxon>
        <taxon>Discoba</taxon>
        <taxon>Euglenozoa</taxon>
        <taxon>Euglenida</taxon>
        <taxon>Spirocuta</taxon>
        <taxon>Euglenophyceae</taxon>
        <taxon>Eutreptiales</taxon>
        <taxon>Eutreptiaceae</taxon>
        <taxon>Eutreptiella</taxon>
    </lineage>
</organism>
<name>A0A7S4FUU8_9EUGL</name>
<dbReference type="Gene3D" id="3.90.70.80">
    <property type="match status" value="1"/>
</dbReference>
<gene>
    <name evidence="3" type="ORF">EGYM00163_LOCUS27042</name>
</gene>
<feature type="compositionally biased region" description="Polar residues" evidence="1">
    <location>
        <begin position="774"/>
        <end position="797"/>
    </location>
</feature>
<evidence type="ECO:0000259" key="2">
    <source>
        <dbReference type="PROSITE" id="PS50802"/>
    </source>
</evidence>
<dbReference type="InterPro" id="IPR003323">
    <property type="entry name" value="OTU_dom"/>
</dbReference>
<dbReference type="AlphaFoldDB" id="A0A7S4FUU8"/>
<dbReference type="PROSITE" id="PS50802">
    <property type="entry name" value="OTU"/>
    <property type="match status" value="1"/>
</dbReference>
<reference evidence="3" key="1">
    <citation type="submission" date="2021-01" db="EMBL/GenBank/DDBJ databases">
        <authorList>
            <person name="Corre E."/>
            <person name="Pelletier E."/>
            <person name="Niang G."/>
            <person name="Scheremetjew M."/>
            <person name="Finn R."/>
            <person name="Kale V."/>
            <person name="Holt S."/>
            <person name="Cochrane G."/>
            <person name="Meng A."/>
            <person name="Brown T."/>
            <person name="Cohen L."/>
        </authorList>
    </citation>
    <scope>NUCLEOTIDE SEQUENCE</scope>
    <source>
        <strain evidence="3">CCMP1594</strain>
    </source>
</reference>
<evidence type="ECO:0000256" key="1">
    <source>
        <dbReference type="SAM" id="MobiDB-lite"/>
    </source>
</evidence>
<feature type="compositionally biased region" description="Low complexity" evidence="1">
    <location>
        <begin position="617"/>
        <end position="644"/>
    </location>
</feature>
<proteinExistence type="predicted"/>
<feature type="region of interest" description="Disordered" evidence="1">
    <location>
        <begin position="751"/>
        <end position="811"/>
    </location>
</feature>
<protein>
    <recommendedName>
        <fullName evidence="2">OTU domain-containing protein</fullName>
    </recommendedName>
</protein>
<evidence type="ECO:0000313" key="3">
    <source>
        <dbReference type="EMBL" id="CAE0815883.1"/>
    </source>
</evidence>
<dbReference type="Pfam" id="PF02338">
    <property type="entry name" value="OTU"/>
    <property type="match status" value="1"/>
</dbReference>
<accession>A0A7S4FUU8</accession>
<sequence length="811" mass="87477">MQSKSVSCLNPKKAANIQDAIKGAIQKNDKGLWFVGDGFADTFTPQKHFTIPFKVDTGMLRDFTDSTVQQKLEVQDPILNWDRQFVRLFPLKTAADNNCLCHGVSYSLTGAQDRRYLLRTAIESTMDQTSEASRWFRNQWRKGLVEQDVLNFGCEIERSADQWEEEWANELRLVRDREKSLTEIHVFVLAHVVRRPITVYSPKFLKDVSGNALAPIYFGGVYLPLLWGPSELLSRTPLFLAYNDSHFTALIPEVTKAVQFAPLADRDGAGFPIKFADQREYRPSSPSWLKLLKQYMDVVETETCIAAKITKGDQVQLSTDLLDYAFQQKMGGAGSPRFPVAVEITCHTPRIRQGSAGIVSYARAESSSVSQDASRDVSKARDLSKVEIPQPQMAASYRAPSVRSGVHSTSSSVTSSATSQINGIAAFASWLCKACNLTMPGSIVTCSGCHAKRTLDAMSPRHSLPGISSTADAQWVCPACTSHQALDDPVCTECFAPRPPGAGQAQVVPLPMPVAPVSFAVVATTPRRTPRAGTAELSRCSTASASINDCSPLKDKEKATLAQHPLQASISAPQPDSDKHTLAPPPQPSTNMAATRFKGLAPSANQQQALVREPSAPVRSTTGTPPRRGNTTPSRAGLQRTATPPRDPPARLDSGPPVMSPRPLSARNTTPPRALPREVSAAGEAAATLSRPLPAAQCPSPYKARVPGRVGMGTTLQVSMAAAKFKAAPRASQAVAASPTRGHASALHAGALSPTLRNPSPAAPNSAERKVQPVTYTHNYAVPSSHTNGNRFGSPLSQVRKKPNVLAARHV</sequence>
<feature type="compositionally biased region" description="Basic residues" evidence="1">
    <location>
        <begin position="799"/>
        <end position="811"/>
    </location>
</feature>
<dbReference type="EMBL" id="HBJA01077125">
    <property type="protein sequence ID" value="CAE0815883.1"/>
    <property type="molecule type" value="Transcribed_RNA"/>
</dbReference>